<gene>
    <name evidence="14" type="ORF">Q5H92_20725</name>
</gene>
<evidence type="ECO:0000256" key="11">
    <source>
        <dbReference type="ARBA" id="ARBA00023136"/>
    </source>
</evidence>
<evidence type="ECO:0000256" key="9">
    <source>
        <dbReference type="ARBA" id="ARBA00022989"/>
    </source>
</evidence>
<dbReference type="Proteomes" id="UP001167796">
    <property type="component" value="Unassembled WGS sequence"/>
</dbReference>
<comment type="caution">
    <text evidence="14">The sequence shown here is derived from an EMBL/GenBank/DDBJ whole genome shotgun (WGS) entry which is preliminary data.</text>
</comment>
<feature type="domain" description="Peptidase M48" evidence="13">
    <location>
        <begin position="147"/>
        <end position="331"/>
    </location>
</feature>
<reference evidence="14" key="1">
    <citation type="submission" date="2023-07" db="EMBL/GenBank/DDBJ databases">
        <authorList>
            <person name="Kim M.K."/>
        </authorList>
    </citation>
    <scope>NUCLEOTIDE SEQUENCE</scope>
    <source>
        <strain evidence="14">M29</strain>
    </source>
</reference>
<comment type="subcellular location">
    <subcellularLocation>
        <location evidence="2">Cell membrane</location>
        <topology evidence="2">Multi-pass membrane protein</topology>
    </subcellularLocation>
</comment>
<comment type="cofactor">
    <cofactor evidence="1">
        <name>Zn(2+)</name>
        <dbReference type="ChEBI" id="CHEBI:29105"/>
    </cofactor>
</comment>
<evidence type="ECO:0000259" key="13">
    <source>
        <dbReference type="Pfam" id="PF01435"/>
    </source>
</evidence>
<accession>A0ABT9AFZ9</accession>
<evidence type="ECO:0000313" key="15">
    <source>
        <dbReference type="Proteomes" id="UP001167796"/>
    </source>
</evidence>
<dbReference type="CDD" id="cd07328">
    <property type="entry name" value="M48_Ste24p_like"/>
    <property type="match status" value="1"/>
</dbReference>
<sequence>MTREAFVARLEHLHPLALANPSAYRWRVRLWALLGYGFILLLLLGTVGTMLGVLALLAFGTAVALLLKVGLLLGFFAWKIIRSLWVKFDPPQGRALTPAEAAPLFAELRQQSKAMAAPPVHRVLLTTDFNASIVQLPRLGVLGCPRNYLMVGLPLLQALSPEQAAAVVGHELGHLRGGHGKFSAWVYRVSQSWGQLLGQLESHGAGTWLSKFANWYVPRFNAWSHPLRRADEFEADAAAGRVTSPQALAQALCALVVRDSAIDKLHWDVVTASITAQPFPPTDAISRLLPLAKSARLDDATEGDLLKTALAADPDVFDTHPVLLERLAALGQEPAVPVPPATSAAEAWFGPSLPALANELDKTWALGVEGFWKERHRLLSTQQARLRELVARHEAGETLTPAETWELADLTEDHASPAEALPLFRRLFDDKEHELGAKFAVGRILTAQDDPAGLPLLQEVMDRLPAARDTGLALQQAYHQRRGDKEAARRLQAEALRHADRSDAAEAERNTISQADNFLPHGLGEEELAGLRTSLAGLGEHIKRAWLLRKELTQFVEHPLYVLVVEHKSGRSVAENTSRLLVNKLVEAVVLPGQGFIVPLTKANDWLDAPIRRHPETLLYTSVAA</sequence>
<dbReference type="EMBL" id="JAUQSX010000012">
    <property type="protein sequence ID" value="MDO7848802.1"/>
    <property type="molecule type" value="Genomic_DNA"/>
</dbReference>
<keyword evidence="10" id="KW-0482">Metalloprotease</keyword>
<keyword evidence="6" id="KW-0479">Metal-binding</keyword>
<keyword evidence="5 12" id="KW-0812">Transmembrane</keyword>
<dbReference type="Pfam" id="PF01435">
    <property type="entry name" value="Peptidase_M48"/>
    <property type="match status" value="1"/>
</dbReference>
<evidence type="ECO:0000256" key="3">
    <source>
        <dbReference type="ARBA" id="ARBA00022475"/>
    </source>
</evidence>
<evidence type="ECO:0000256" key="7">
    <source>
        <dbReference type="ARBA" id="ARBA00022801"/>
    </source>
</evidence>
<name>A0ABT9AFZ9_9BACT</name>
<keyword evidence="11 12" id="KW-0472">Membrane</keyword>
<evidence type="ECO:0000256" key="12">
    <source>
        <dbReference type="SAM" id="Phobius"/>
    </source>
</evidence>
<evidence type="ECO:0000256" key="8">
    <source>
        <dbReference type="ARBA" id="ARBA00022833"/>
    </source>
</evidence>
<evidence type="ECO:0000256" key="5">
    <source>
        <dbReference type="ARBA" id="ARBA00022692"/>
    </source>
</evidence>
<keyword evidence="3" id="KW-1003">Cell membrane</keyword>
<keyword evidence="9 12" id="KW-1133">Transmembrane helix</keyword>
<evidence type="ECO:0000256" key="1">
    <source>
        <dbReference type="ARBA" id="ARBA00001947"/>
    </source>
</evidence>
<evidence type="ECO:0000256" key="2">
    <source>
        <dbReference type="ARBA" id="ARBA00004651"/>
    </source>
</evidence>
<evidence type="ECO:0000256" key="6">
    <source>
        <dbReference type="ARBA" id="ARBA00022723"/>
    </source>
</evidence>
<keyword evidence="4" id="KW-0645">Protease</keyword>
<organism evidence="14 15">
    <name type="scientific">Hymenobacter mellowenesis</name>
    <dbReference type="NCBI Taxonomy" id="3063995"/>
    <lineage>
        <taxon>Bacteria</taxon>
        <taxon>Pseudomonadati</taxon>
        <taxon>Bacteroidota</taxon>
        <taxon>Cytophagia</taxon>
        <taxon>Cytophagales</taxon>
        <taxon>Hymenobacteraceae</taxon>
        <taxon>Hymenobacter</taxon>
    </lineage>
</organism>
<dbReference type="InterPro" id="IPR050083">
    <property type="entry name" value="HtpX_protease"/>
</dbReference>
<evidence type="ECO:0000256" key="10">
    <source>
        <dbReference type="ARBA" id="ARBA00023049"/>
    </source>
</evidence>
<dbReference type="InterPro" id="IPR001915">
    <property type="entry name" value="Peptidase_M48"/>
</dbReference>
<keyword evidence="8" id="KW-0862">Zinc</keyword>
<evidence type="ECO:0000256" key="4">
    <source>
        <dbReference type="ARBA" id="ARBA00022670"/>
    </source>
</evidence>
<proteinExistence type="predicted"/>
<dbReference type="PANTHER" id="PTHR43221:SF1">
    <property type="entry name" value="PROTEASE HTPX"/>
    <property type="match status" value="1"/>
</dbReference>
<dbReference type="RefSeq" id="WP_305013467.1">
    <property type="nucleotide sequence ID" value="NZ_JAUQSX010000012.1"/>
</dbReference>
<dbReference type="Gene3D" id="3.30.2010.10">
    <property type="entry name" value="Metalloproteases ('zincins'), catalytic domain"/>
    <property type="match status" value="1"/>
</dbReference>
<protein>
    <submittedName>
        <fullName evidence="14">M48 family metallopeptidase</fullName>
    </submittedName>
</protein>
<keyword evidence="7" id="KW-0378">Hydrolase</keyword>
<evidence type="ECO:0000313" key="14">
    <source>
        <dbReference type="EMBL" id="MDO7848802.1"/>
    </source>
</evidence>
<feature type="transmembrane region" description="Helical" evidence="12">
    <location>
        <begin position="53"/>
        <end position="78"/>
    </location>
</feature>
<keyword evidence="15" id="KW-1185">Reference proteome</keyword>
<feature type="transmembrane region" description="Helical" evidence="12">
    <location>
        <begin position="30"/>
        <end position="47"/>
    </location>
</feature>
<dbReference type="PANTHER" id="PTHR43221">
    <property type="entry name" value="PROTEASE HTPX"/>
    <property type="match status" value="1"/>
</dbReference>